<feature type="domain" description="Sphingomyelin synthase-like" evidence="10">
    <location>
        <begin position="197"/>
        <end position="266"/>
    </location>
</feature>
<keyword evidence="4 9" id="KW-0812">Transmembrane</keyword>
<dbReference type="PANTHER" id="PTHR21290:SF25">
    <property type="entry name" value="SPHINGOMYELIN SYNTHASE-RELATED PROTEIN 1"/>
    <property type="match status" value="1"/>
</dbReference>
<evidence type="ECO:0000256" key="2">
    <source>
        <dbReference type="ARBA" id="ARBA00005441"/>
    </source>
</evidence>
<evidence type="ECO:0000256" key="9">
    <source>
        <dbReference type="SAM" id="Phobius"/>
    </source>
</evidence>
<keyword evidence="12" id="KW-1185">Reference proteome</keyword>
<accession>A0A9W7GG99</accession>
<evidence type="ECO:0000256" key="8">
    <source>
        <dbReference type="ARBA" id="ARBA00023136"/>
    </source>
</evidence>
<feature type="transmembrane region" description="Helical" evidence="9">
    <location>
        <begin position="111"/>
        <end position="128"/>
    </location>
</feature>
<dbReference type="Proteomes" id="UP001165065">
    <property type="component" value="Unassembled WGS sequence"/>
</dbReference>
<dbReference type="GO" id="GO:0046513">
    <property type="term" value="P:ceramide biosynthetic process"/>
    <property type="evidence" value="ECO:0007669"/>
    <property type="project" value="TreeGrafter"/>
</dbReference>
<proteinExistence type="inferred from homology"/>
<gene>
    <name evidence="11" type="ORF">TrCOL_g2612</name>
</gene>
<keyword evidence="7" id="KW-0443">Lipid metabolism</keyword>
<evidence type="ECO:0000256" key="7">
    <source>
        <dbReference type="ARBA" id="ARBA00023098"/>
    </source>
</evidence>
<name>A0A9W7GG99_9STRA</name>
<dbReference type="InterPro" id="IPR045221">
    <property type="entry name" value="Sphingomyelin_synth-like"/>
</dbReference>
<evidence type="ECO:0000256" key="3">
    <source>
        <dbReference type="ARBA" id="ARBA00022679"/>
    </source>
</evidence>
<comment type="subcellular location">
    <subcellularLocation>
        <location evidence="1">Membrane</location>
        <topology evidence="1">Multi-pass membrane protein</topology>
    </subcellularLocation>
</comment>
<comment type="similarity">
    <text evidence="2">Belongs to the sphingomyelin synthase family.</text>
</comment>
<reference evidence="12" key="1">
    <citation type="journal article" date="2023" name="Commun. Biol.">
        <title>Genome analysis of Parmales, the sister group of diatoms, reveals the evolutionary specialization of diatoms from phago-mixotrophs to photoautotrophs.</title>
        <authorList>
            <person name="Ban H."/>
            <person name="Sato S."/>
            <person name="Yoshikawa S."/>
            <person name="Yamada K."/>
            <person name="Nakamura Y."/>
            <person name="Ichinomiya M."/>
            <person name="Sato N."/>
            <person name="Blanc-Mathieu R."/>
            <person name="Endo H."/>
            <person name="Kuwata A."/>
            <person name="Ogata H."/>
        </authorList>
    </citation>
    <scope>NUCLEOTIDE SEQUENCE [LARGE SCALE GENOMIC DNA]</scope>
</reference>
<evidence type="ECO:0000256" key="1">
    <source>
        <dbReference type="ARBA" id="ARBA00004141"/>
    </source>
</evidence>
<comment type="caution">
    <text evidence="11">The sequence shown here is derived from an EMBL/GenBank/DDBJ whole genome shotgun (WGS) entry which is preliminary data.</text>
</comment>
<feature type="transmembrane region" description="Helical" evidence="9">
    <location>
        <begin position="225"/>
        <end position="242"/>
    </location>
</feature>
<evidence type="ECO:0000256" key="6">
    <source>
        <dbReference type="ARBA" id="ARBA00022989"/>
    </source>
</evidence>
<dbReference type="PANTHER" id="PTHR21290">
    <property type="entry name" value="SPHINGOMYELIN SYNTHETASE"/>
    <property type="match status" value="1"/>
</dbReference>
<dbReference type="GO" id="GO:0047493">
    <property type="term" value="F:ceramide cholinephosphotransferase activity"/>
    <property type="evidence" value="ECO:0007669"/>
    <property type="project" value="TreeGrafter"/>
</dbReference>
<feature type="transmembrane region" description="Helical" evidence="9">
    <location>
        <begin position="49"/>
        <end position="73"/>
    </location>
</feature>
<feature type="transmembrane region" description="Helical" evidence="9">
    <location>
        <begin position="248"/>
        <end position="268"/>
    </location>
</feature>
<evidence type="ECO:0000256" key="4">
    <source>
        <dbReference type="ARBA" id="ARBA00022692"/>
    </source>
</evidence>
<evidence type="ECO:0000313" key="12">
    <source>
        <dbReference type="Proteomes" id="UP001165065"/>
    </source>
</evidence>
<dbReference type="GO" id="GO:0005886">
    <property type="term" value="C:plasma membrane"/>
    <property type="evidence" value="ECO:0007669"/>
    <property type="project" value="TreeGrafter"/>
</dbReference>
<dbReference type="EMBL" id="BRYA01000190">
    <property type="protein sequence ID" value="GMI43220.1"/>
    <property type="molecule type" value="Genomic_DNA"/>
</dbReference>
<dbReference type="GO" id="GO:0005789">
    <property type="term" value="C:endoplasmic reticulum membrane"/>
    <property type="evidence" value="ECO:0007669"/>
    <property type="project" value="TreeGrafter"/>
</dbReference>
<dbReference type="AlphaFoldDB" id="A0A9W7GG99"/>
<keyword evidence="5" id="KW-0746">Sphingolipid metabolism</keyword>
<sequence>MSPAVMSSTSSGSEPSMYSVWAKNFWAWVNTSGPLASFQPNPRETGKRFGICFCIWMVCYYIMAIFGGSVALWRFPKQDITDPRPFTLPDIGFAVFPEFCPKIGGETGDNIQSLSLVIFYLYTAYLVCGSGHPRGRLVAQRFFLVNSLMFLTRTTTVGVTNLPNPNYHPNCMLAQIEEFTYLDALKDVLDTFPPKACGDLIYSGHTACTFMAMFIFHKMGVMNKWITMFMWGWAIAAIVSIMGCRSHYTVDVVLGLYFAYFLSSWYFLRAEGVIKGWASDWIIWLEAQDMFAEPYAGSYSTAEMELSKTSNDRV</sequence>
<dbReference type="OrthoDB" id="422827at2759"/>
<evidence type="ECO:0000313" key="11">
    <source>
        <dbReference type="EMBL" id="GMI43220.1"/>
    </source>
</evidence>
<evidence type="ECO:0000259" key="10">
    <source>
        <dbReference type="Pfam" id="PF14360"/>
    </source>
</evidence>
<dbReference type="GO" id="GO:0000139">
    <property type="term" value="C:Golgi membrane"/>
    <property type="evidence" value="ECO:0007669"/>
    <property type="project" value="TreeGrafter"/>
</dbReference>
<dbReference type="Pfam" id="PF14360">
    <property type="entry name" value="PAP2_C"/>
    <property type="match status" value="1"/>
</dbReference>
<keyword evidence="8 9" id="KW-0472">Membrane</keyword>
<evidence type="ECO:0000256" key="5">
    <source>
        <dbReference type="ARBA" id="ARBA00022919"/>
    </source>
</evidence>
<organism evidence="11 12">
    <name type="scientific">Triparma columacea</name>
    <dbReference type="NCBI Taxonomy" id="722753"/>
    <lineage>
        <taxon>Eukaryota</taxon>
        <taxon>Sar</taxon>
        <taxon>Stramenopiles</taxon>
        <taxon>Ochrophyta</taxon>
        <taxon>Bolidophyceae</taxon>
        <taxon>Parmales</taxon>
        <taxon>Triparmaceae</taxon>
        <taxon>Triparma</taxon>
    </lineage>
</organism>
<dbReference type="InterPro" id="IPR025749">
    <property type="entry name" value="Sphingomyelin_synth-like_dom"/>
</dbReference>
<keyword evidence="3" id="KW-0808">Transferase</keyword>
<dbReference type="GO" id="GO:0033188">
    <property type="term" value="F:sphingomyelin synthase activity"/>
    <property type="evidence" value="ECO:0007669"/>
    <property type="project" value="TreeGrafter"/>
</dbReference>
<keyword evidence="6 9" id="KW-1133">Transmembrane helix</keyword>
<protein>
    <recommendedName>
        <fullName evidence="10">Sphingomyelin synthase-like domain-containing protein</fullName>
    </recommendedName>
</protein>